<dbReference type="Pfam" id="PF01206">
    <property type="entry name" value="TusA"/>
    <property type="match status" value="1"/>
</dbReference>
<dbReference type="RefSeq" id="WP_067337339.1">
    <property type="nucleotide sequence ID" value="NZ_LZNA01000041.1"/>
</dbReference>
<dbReference type="PROSITE" id="PS01148">
    <property type="entry name" value="UPF0033"/>
    <property type="match status" value="1"/>
</dbReference>
<keyword evidence="3" id="KW-1185">Reference proteome</keyword>
<reference evidence="2 3" key="1">
    <citation type="submission" date="2016-06" db="EMBL/GenBank/DDBJ databases">
        <title>Draft genome of Moraxella atlantae CCUG 59586.</title>
        <authorList>
            <person name="Salva-Serra F."/>
            <person name="Engstrom-Jakobsson H."/>
            <person name="Thorell K."/>
            <person name="Gonzales-Siles L."/>
            <person name="Karlsson R."/>
            <person name="Boulund F."/>
            <person name="Engstrand L."/>
            <person name="Kristiansson E."/>
            <person name="Moore E."/>
        </authorList>
    </citation>
    <scope>NUCLEOTIDE SEQUENCE [LARGE SCALE GENOMIC DNA]</scope>
    <source>
        <strain evidence="2 3">CCUG 59586</strain>
    </source>
</reference>
<dbReference type="AlphaFoldDB" id="A0A1B8QDD1"/>
<evidence type="ECO:0000259" key="1">
    <source>
        <dbReference type="PROSITE" id="PS01148"/>
    </source>
</evidence>
<proteinExistence type="predicted"/>
<dbReference type="InterPro" id="IPR036868">
    <property type="entry name" value="TusA-like_sf"/>
</dbReference>
<gene>
    <name evidence="2" type="ORF">A9306_08745</name>
</gene>
<evidence type="ECO:0000313" key="2">
    <source>
        <dbReference type="EMBL" id="OBX79601.1"/>
    </source>
</evidence>
<organism evidence="2 3">
    <name type="scientific">Faucicola atlantae</name>
    <dbReference type="NCBI Taxonomy" id="34059"/>
    <lineage>
        <taxon>Bacteria</taxon>
        <taxon>Pseudomonadati</taxon>
        <taxon>Pseudomonadota</taxon>
        <taxon>Gammaproteobacteria</taxon>
        <taxon>Moraxellales</taxon>
        <taxon>Moraxellaceae</taxon>
        <taxon>Faucicola</taxon>
    </lineage>
</organism>
<dbReference type="Proteomes" id="UP000092616">
    <property type="component" value="Unassembled WGS sequence"/>
</dbReference>
<dbReference type="CDD" id="cd00291">
    <property type="entry name" value="SirA_YedF_YeeD"/>
    <property type="match status" value="1"/>
</dbReference>
<dbReference type="EMBL" id="LZNA01000041">
    <property type="protein sequence ID" value="OBX79601.1"/>
    <property type="molecule type" value="Genomic_DNA"/>
</dbReference>
<accession>A0A1B8QDD1</accession>
<protein>
    <recommendedName>
        <fullName evidence="1">UPF0033 domain-containing protein</fullName>
    </recommendedName>
</protein>
<sequence length="136" mass="14268">MTDQTANLPSVADALAKQTDFAQDWQALEHALTADAVHGSGLRAPTGAVLQHYIDGKTMACPLPLLKLKIALKTTACGDCVYLTATDPNSEHDIGAFCRMAGHGLLIAHTPASDATLAHNGQNAATIIHLLITKNC</sequence>
<dbReference type="Gene3D" id="3.30.110.40">
    <property type="entry name" value="TusA-like domain"/>
    <property type="match status" value="1"/>
</dbReference>
<feature type="domain" description="UPF0033" evidence="1">
    <location>
        <begin position="54"/>
        <end position="78"/>
    </location>
</feature>
<name>A0A1B8QDD1_9GAMM</name>
<dbReference type="InterPro" id="IPR001455">
    <property type="entry name" value="TusA-like"/>
</dbReference>
<evidence type="ECO:0000313" key="3">
    <source>
        <dbReference type="Proteomes" id="UP000092616"/>
    </source>
</evidence>
<dbReference type="SUPFAM" id="SSF64307">
    <property type="entry name" value="SirA-like"/>
    <property type="match status" value="1"/>
</dbReference>
<comment type="caution">
    <text evidence="2">The sequence shown here is derived from an EMBL/GenBank/DDBJ whole genome shotgun (WGS) entry which is preliminary data.</text>
</comment>